<reference evidence="1 2" key="1">
    <citation type="submission" date="2023-02" db="EMBL/GenBank/DDBJ databases">
        <title>LHISI_Scaffold_Assembly.</title>
        <authorList>
            <person name="Stuart O.P."/>
            <person name="Cleave R."/>
            <person name="Magrath M.J.L."/>
            <person name="Mikheyev A.S."/>
        </authorList>
    </citation>
    <scope>NUCLEOTIDE SEQUENCE [LARGE SCALE GENOMIC DNA]</scope>
    <source>
        <strain evidence="1">Daus_M_001</strain>
        <tissue evidence="1">Leg muscle</tissue>
    </source>
</reference>
<sequence>MHTLYQETTDPISLTLYSKCFHELNIAFKKPKQDTCHKCNLLNVKIKTTDGKSKLSLIKGMRSSTTCRRSINAKKNDKALSKENKVHTATVDINLTVHDLASDEVLAMRGMKVYQVEVGMRLLHAFTNTYLTCPITQRQYHFTRTPAVVKTRIAMLHSFCVMQ</sequence>
<name>A0ABQ9I5T6_9NEOP</name>
<protein>
    <submittedName>
        <fullName evidence="1">Uncharacterized protein</fullName>
    </submittedName>
</protein>
<proteinExistence type="predicted"/>
<comment type="caution">
    <text evidence="1">The sequence shown here is derived from an EMBL/GenBank/DDBJ whole genome shotgun (WGS) entry which is preliminary data.</text>
</comment>
<dbReference type="Proteomes" id="UP001159363">
    <property type="component" value="Chromosome 2"/>
</dbReference>
<evidence type="ECO:0000313" key="1">
    <source>
        <dbReference type="EMBL" id="KAJ8892005.1"/>
    </source>
</evidence>
<gene>
    <name evidence="1" type="ORF">PR048_004570</name>
</gene>
<organism evidence="1 2">
    <name type="scientific">Dryococelus australis</name>
    <dbReference type="NCBI Taxonomy" id="614101"/>
    <lineage>
        <taxon>Eukaryota</taxon>
        <taxon>Metazoa</taxon>
        <taxon>Ecdysozoa</taxon>
        <taxon>Arthropoda</taxon>
        <taxon>Hexapoda</taxon>
        <taxon>Insecta</taxon>
        <taxon>Pterygota</taxon>
        <taxon>Neoptera</taxon>
        <taxon>Polyneoptera</taxon>
        <taxon>Phasmatodea</taxon>
        <taxon>Verophasmatodea</taxon>
        <taxon>Anareolatae</taxon>
        <taxon>Phasmatidae</taxon>
        <taxon>Eurycanthinae</taxon>
        <taxon>Dryococelus</taxon>
    </lineage>
</organism>
<keyword evidence="2" id="KW-1185">Reference proteome</keyword>
<accession>A0ABQ9I5T6</accession>
<evidence type="ECO:0000313" key="2">
    <source>
        <dbReference type="Proteomes" id="UP001159363"/>
    </source>
</evidence>
<dbReference type="EMBL" id="JARBHB010000002">
    <property type="protein sequence ID" value="KAJ8892005.1"/>
    <property type="molecule type" value="Genomic_DNA"/>
</dbReference>